<dbReference type="EMBL" id="JAUSVM010000001">
    <property type="protein sequence ID" value="MDQ0424078.1"/>
    <property type="molecule type" value="Genomic_DNA"/>
</dbReference>
<keyword evidence="3" id="KW-1185">Reference proteome</keyword>
<proteinExistence type="predicted"/>
<protein>
    <recommendedName>
        <fullName evidence="1">Putative Flp pilus-assembly TadG-like N-terminal domain-containing protein</fullName>
    </recommendedName>
</protein>
<evidence type="ECO:0000259" key="1">
    <source>
        <dbReference type="Pfam" id="PF13400"/>
    </source>
</evidence>
<sequence length="138" mass="14335">MLLSLGFAVVALALVLVVGAATGVHLDRKRLLATADLAALAAADQVSERYFEPGGGRGSAGVPLTDASVRAAVEQYLADHPDPVARWDGVRVLKASTPDGRTARVRLGAVTRPPLVTWVTAPWSDGIALEVESVARAS</sequence>
<dbReference type="RefSeq" id="WP_070318420.1">
    <property type="nucleotide sequence ID" value="NZ_JAUSVM010000001.1"/>
</dbReference>
<gene>
    <name evidence="2" type="ORF">JO380_000459</name>
</gene>
<accession>A0ABU0GFJ6</accession>
<feature type="domain" description="Putative Flp pilus-assembly TadG-like N-terminal" evidence="1">
    <location>
        <begin position="2"/>
        <end position="44"/>
    </location>
</feature>
<organism evidence="2 3">
    <name type="scientific">Cellulomonas iranensis</name>
    <dbReference type="NCBI Taxonomy" id="76862"/>
    <lineage>
        <taxon>Bacteria</taxon>
        <taxon>Bacillati</taxon>
        <taxon>Actinomycetota</taxon>
        <taxon>Actinomycetes</taxon>
        <taxon>Micrococcales</taxon>
        <taxon>Cellulomonadaceae</taxon>
        <taxon>Cellulomonas</taxon>
    </lineage>
</organism>
<evidence type="ECO:0000313" key="2">
    <source>
        <dbReference type="EMBL" id="MDQ0424078.1"/>
    </source>
</evidence>
<dbReference type="Pfam" id="PF13400">
    <property type="entry name" value="Tad"/>
    <property type="match status" value="1"/>
</dbReference>
<reference evidence="2 3" key="1">
    <citation type="submission" date="2023-07" db="EMBL/GenBank/DDBJ databases">
        <title>Sequencing the genomes of 1000 actinobacteria strains.</title>
        <authorList>
            <person name="Klenk H.-P."/>
        </authorList>
    </citation>
    <scope>NUCLEOTIDE SEQUENCE [LARGE SCALE GENOMIC DNA]</scope>
    <source>
        <strain evidence="2 3">DSM 14785</strain>
    </source>
</reference>
<dbReference type="Proteomes" id="UP001240250">
    <property type="component" value="Unassembled WGS sequence"/>
</dbReference>
<name>A0ABU0GFJ6_9CELL</name>
<dbReference type="InterPro" id="IPR028087">
    <property type="entry name" value="Tad_N"/>
</dbReference>
<evidence type="ECO:0000313" key="3">
    <source>
        <dbReference type="Proteomes" id="UP001240250"/>
    </source>
</evidence>
<comment type="caution">
    <text evidence="2">The sequence shown here is derived from an EMBL/GenBank/DDBJ whole genome shotgun (WGS) entry which is preliminary data.</text>
</comment>